<feature type="region of interest" description="Disordered" evidence="1">
    <location>
        <begin position="29"/>
        <end position="157"/>
    </location>
</feature>
<organism evidence="2 3">
    <name type="scientific">Enterococcus durans</name>
    <dbReference type="NCBI Taxonomy" id="53345"/>
    <lineage>
        <taxon>Bacteria</taxon>
        <taxon>Bacillati</taxon>
        <taxon>Bacillota</taxon>
        <taxon>Bacilli</taxon>
        <taxon>Lactobacillales</taxon>
        <taxon>Enterococcaceae</taxon>
        <taxon>Enterococcus</taxon>
    </lineage>
</organism>
<name>A0A5N0YPY8_9ENTE</name>
<proteinExistence type="predicted"/>
<dbReference type="RefSeq" id="WP_104660098.1">
    <property type="nucleotide sequence ID" value="NZ_CP042597.1"/>
</dbReference>
<feature type="compositionally biased region" description="Low complexity" evidence="1">
    <location>
        <begin position="31"/>
        <end position="44"/>
    </location>
</feature>
<evidence type="ECO:0000313" key="2">
    <source>
        <dbReference type="EMBL" id="KAA9204663.1"/>
    </source>
</evidence>
<dbReference type="Proteomes" id="UP000326078">
    <property type="component" value="Unassembled WGS sequence"/>
</dbReference>
<feature type="compositionally biased region" description="Polar residues" evidence="1">
    <location>
        <begin position="54"/>
        <end position="74"/>
    </location>
</feature>
<evidence type="ECO:0000256" key="1">
    <source>
        <dbReference type="SAM" id="MobiDB-lite"/>
    </source>
</evidence>
<evidence type="ECO:0000313" key="3">
    <source>
        <dbReference type="Proteomes" id="UP000326078"/>
    </source>
</evidence>
<feature type="compositionally biased region" description="Polar residues" evidence="1">
    <location>
        <begin position="81"/>
        <end position="92"/>
    </location>
</feature>
<comment type="caution">
    <text evidence="2">The sequence shown here is derived from an EMBL/GenBank/DDBJ whole genome shotgun (WGS) entry which is preliminary data.</text>
</comment>
<gene>
    <name evidence="2" type="ORF">F6X95_10435</name>
</gene>
<dbReference type="AlphaFoldDB" id="A0A5N0YPY8"/>
<accession>A0A5N0YPY8</accession>
<sequence>MGFDRQGYAQNETKKVADLIHHELVKESETIESTSEVIESVPSTPNKKADMVEDTSSSTSTLFSEKTSVPTQISNEKRKGGTSNKLVESSSAKADISLTEVKEEPQNHNSNESVPKVSQKEDNLSTMTEGENTENDVSIEKGTIDSTIKNSSSSSTA</sequence>
<protein>
    <submittedName>
        <fullName evidence="2">Uncharacterized protein</fullName>
    </submittedName>
</protein>
<reference evidence="2 3" key="1">
    <citation type="submission" date="2019-09" db="EMBL/GenBank/DDBJ databases">
        <title>Vancomyinc resistant enterococci isolated from farm animals in Switzerland.</title>
        <authorList>
            <person name="Stevens M.J.A."/>
            <person name="Stephan R."/>
            <person name="Morach M."/>
            <person name="Nuesch-Inderbinen M."/>
        </authorList>
    </citation>
    <scope>NUCLEOTIDE SEQUENCE [LARGE SCALE GENOMIC DNA]</scope>
    <source>
        <strain evidence="2 3">GH27</strain>
    </source>
</reference>
<dbReference type="EMBL" id="VYUT01000015">
    <property type="protein sequence ID" value="KAA9204663.1"/>
    <property type="molecule type" value="Genomic_DNA"/>
</dbReference>